<evidence type="ECO:0000256" key="3">
    <source>
        <dbReference type="ARBA" id="ARBA00022617"/>
    </source>
</evidence>
<gene>
    <name evidence="9" type="ORF">FF125_08495</name>
</gene>
<feature type="domain" description="Cytochrome c" evidence="8">
    <location>
        <begin position="36"/>
        <end position="134"/>
    </location>
</feature>
<evidence type="ECO:0000259" key="8">
    <source>
        <dbReference type="PROSITE" id="PS51007"/>
    </source>
</evidence>
<dbReference type="Pfam" id="PF14495">
    <property type="entry name" value="Cytochrom_C550"/>
    <property type="match status" value="1"/>
</dbReference>
<dbReference type="OrthoDB" id="1494333at2"/>
<organism evidence="9 10">
    <name type="scientific">Aureibaculum algae</name>
    <dbReference type="NCBI Taxonomy" id="2584122"/>
    <lineage>
        <taxon>Bacteria</taxon>
        <taxon>Pseudomonadati</taxon>
        <taxon>Bacteroidota</taxon>
        <taxon>Flavobacteriia</taxon>
        <taxon>Flavobacteriales</taxon>
        <taxon>Flavobacteriaceae</taxon>
        <taxon>Aureibaculum</taxon>
    </lineage>
</organism>
<dbReference type="Proteomes" id="UP000306229">
    <property type="component" value="Chromosome"/>
</dbReference>
<keyword evidence="1" id="KW-0813">Transport</keyword>
<dbReference type="KEGG" id="fbe:FF125_08495"/>
<keyword evidence="3 7" id="KW-0349">Heme</keyword>
<dbReference type="InterPro" id="IPR029490">
    <property type="entry name" value="Cytochrom_C550"/>
</dbReference>
<keyword evidence="4 7" id="KW-0479">Metal-binding</keyword>
<name>A0A5B7TP27_9FLAO</name>
<keyword evidence="10" id="KW-1185">Reference proteome</keyword>
<keyword evidence="5" id="KW-0249">Electron transport</keyword>
<evidence type="ECO:0000256" key="2">
    <source>
        <dbReference type="ARBA" id="ARBA00022531"/>
    </source>
</evidence>
<dbReference type="GO" id="GO:0015979">
    <property type="term" value="P:photosynthesis"/>
    <property type="evidence" value="ECO:0007669"/>
    <property type="project" value="UniProtKB-KW"/>
</dbReference>
<dbReference type="GO" id="GO:0020037">
    <property type="term" value="F:heme binding"/>
    <property type="evidence" value="ECO:0007669"/>
    <property type="project" value="InterPro"/>
</dbReference>
<dbReference type="GO" id="GO:0046872">
    <property type="term" value="F:metal ion binding"/>
    <property type="evidence" value="ECO:0007669"/>
    <property type="project" value="UniProtKB-KW"/>
</dbReference>
<proteinExistence type="predicted"/>
<evidence type="ECO:0000256" key="5">
    <source>
        <dbReference type="ARBA" id="ARBA00022982"/>
    </source>
</evidence>
<dbReference type="SUPFAM" id="SSF46626">
    <property type="entry name" value="Cytochrome c"/>
    <property type="match status" value="1"/>
</dbReference>
<dbReference type="PROSITE" id="PS51257">
    <property type="entry name" value="PROKAR_LIPOPROTEIN"/>
    <property type="match status" value="1"/>
</dbReference>
<sequence length="162" mass="18496">MKNPILFTLLLFALVSCNNEKKSSTQATLSNTKTAEQQEEAYTLFKNTCYACHSITSKSHDEIIAPPMIAVKKRYLMANPQKEDFVNAIVNFSKEPTEQKALMFGAVQQFKVMTNLNYKEEDLKKIATYIYENDIEKPVWFDAHFNEQRGGRMGAGRQGNNN</sequence>
<dbReference type="PROSITE" id="PS51007">
    <property type="entry name" value="CYTC"/>
    <property type="match status" value="1"/>
</dbReference>
<accession>A0A5B7TP27</accession>
<evidence type="ECO:0000313" key="9">
    <source>
        <dbReference type="EMBL" id="QCX38465.1"/>
    </source>
</evidence>
<evidence type="ECO:0000256" key="6">
    <source>
        <dbReference type="ARBA" id="ARBA00023004"/>
    </source>
</evidence>
<evidence type="ECO:0000256" key="4">
    <source>
        <dbReference type="ARBA" id="ARBA00022723"/>
    </source>
</evidence>
<dbReference type="Gene3D" id="1.10.760.10">
    <property type="entry name" value="Cytochrome c-like domain"/>
    <property type="match status" value="1"/>
</dbReference>
<evidence type="ECO:0000256" key="7">
    <source>
        <dbReference type="PROSITE-ProRule" id="PRU00433"/>
    </source>
</evidence>
<dbReference type="EMBL" id="CP040749">
    <property type="protein sequence ID" value="QCX38465.1"/>
    <property type="molecule type" value="Genomic_DNA"/>
</dbReference>
<dbReference type="GO" id="GO:0009055">
    <property type="term" value="F:electron transfer activity"/>
    <property type="evidence" value="ECO:0007669"/>
    <property type="project" value="InterPro"/>
</dbReference>
<dbReference type="AlphaFoldDB" id="A0A5B7TP27"/>
<keyword evidence="6 7" id="KW-0408">Iron</keyword>
<evidence type="ECO:0000313" key="10">
    <source>
        <dbReference type="Proteomes" id="UP000306229"/>
    </source>
</evidence>
<dbReference type="InterPro" id="IPR036909">
    <property type="entry name" value="Cyt_c-like_dom_sf"/>
</dbReference>
<keyword evidence="2" id="KW-0602">Photosynthesis</keyword>
<dbReference type="RefSeq" id="WP_138949362.1">
    <property type="nucleotide sequence ID" value="NZ_CP040749.1"/>
</dbReference>
<protein>
    <submittedName>
        <fullName evidence="9">Cytochrome c</fullName>
    </submittedName>
</protein>
<reference evidence="9 10" key="1">
    <citation type="submission" date="2019-05" db="EMBL/GenBank/DDBJ databases">
        <title>Algicella ahnfeltiae gen. nov., sp. nov., a novel marine bacterium of the family Flavobacteriaceae isolated from a red alga.</title>
        <authorList>
            <person name="Nedashkovskaya O.I."/>
            <person name="Kukhlevskiy A.D."/>
            <person name="Kim S.-G."/>
            <person name="Zhukova N.V."/>
            <person name="Mikhailov V.V."/>
        </authorList>
    </citation>
    <scope>NUCLEOTIDE SEQUENCE [LARGE SCALE GENOMIC DNA]</scope>
    <source>
        <strain evidence="9 10">10Alg115</strain>
    </source>
</reference>
<evidence type="ECO:0000256" key="1">
    <source>
        <dbReference type="ARBA" id="ARBA00022448"/>
    </source>
</evidence>
<dbReference type="InterPro" id="IPR009056">
    <property type="entry name" value="Cyt_c-like_dom"/>
</dbReference>